<protein>
    <submittedName>
        <fullName evidence="2">Protein PelC</fullName>
    </submittedName>
</protein>
<accession>A0ABT9F963</accession>
<comment type="caution">
    <text evidence="2">The sequence shown here is derived from an EMBL/GenBank/DDBJ whole genome shotgun (WGS) entry which is preliminary data.</text>
</comment>
<keyword evidence="3" id="KW-1185">Reference proteome</keyword>
<feature type="signal peptide" evidence="1">
    <location>
        <begin position="1"/>
        <end position="22"/>
    </location>
</feature>
<gene>
    <name evidence="2" type="ORF">Q8W34_01420</name>
</gene>
<dbReference type="PROSITE" id="PS51257">
    <property type="entry name" value="PROKAR_LIPOPROTEIN"/>
    <property type="match status" value="1"/>
</dbReference>
<proteinExistence type="predicted"/>
<dbReference type="EMBL" id="JAUYVT010000001">
    <property type="protein sequence ID" value="MDP2563276.1"/>
    <property type="molecule type" value="Genomic_DNA"/>
</dbReference>
<evidence type="ECO:0000313" key="2">
    <source>
        <dbReference type="EMBL" id="MDP2563276.1"/>
    </source>
</evidence>
<evidence type="ECO:0000256" key="1">
    <source>
        <dbReference type="SAM" id="SignalP"/>
    </source>
</evidence>
<reference evidence="2" key="1">
    <citation type="submission" date="2023-07" db="EMBL/GenBank/DDBJ databases">
        <title>Genome content predicts the carbon catabolic preferences of heterotrophic bacteria.</title>
        <authorList>
            <person name="Gralka M."/>
        </authorList>
    </citation>
    <scope>NUCLEOTIDE SEQUENCE</scope>
    <source>
        <strain evidence="2">4G09</strain>
    </source>
</reference>
<dbReference type="Proteomes" id="UP001177212">
    <property type="component" value="Unassembled WGS sequence"/>
</dbReference>
<dbReference type="RefSeq" id="WP_008132805.1">
    <property type="nucleotide sequence ID" value="NZ_AHCB03000005.1"/>
</dbReference>
<sequence>MFRLVILSLVLLLSACTTSRIADDIEISPATTVALLPLVNHAQTPLAGERAEDILASIWQQNKLPKLLRAPRNSSKDLPPLDDQYRLNNAMQWLNTQQADYVLSGSIEEWRYKAGLDGEPVVALTLLLTKNGETTPIWTGTIAKSGWGRDSIAATAQDVIADLVSYIEVSE</sequence>
<evidence type="ECO:0000313" key="3">
    <source>
        <dbReference type="Proteomes" id="UP001177212"/>
    </source>
</evidence>
<organism evidence="2 3">
    <name type="scientific">Pseudoalteromonas marina</name>
    <dbReference type="NCBI Taxonomy" id="267375"/>
    <lineage>
        <taxon>Bacteria</taxon>
        <taxon>Pseudomonadati</taxon>
        <taxon>Pseudomonadota</taxon>
        <taxon>Gammaproteobacteria</taxon>
        <taxon>Alteromonadales</taxon>
        <taxon>Pseudoalteromonadaceae</taxon>
        <taxon>Pseudoalteromonas</taxon>
    </lineage>
</organism>
<keyword evidence="1" id="KW-0732">Signal</keyword>
<feature type="chain" id="PRO_5047374575" evidence="1">
    <location>
        <begin position="23"/>
        <end position="171"/>
    </location>
</feature>
<name>A0ABT9F963_9GAMM</name>
<dbReference type="Gene3D" id="3.40.50.10610">
    <property type="entry name" value="ABC-type transport auxiliary lipoprotein component"/>
    <property type="match status" value="1"/>
</dbReference>